<proteinExistence type="predicted"/>
<comment type="caution">
    <text evidence="1">The sequence shown here is derived from an EMBL/GenBank/DDBJ whole genome shotgun (WGS) entry which is preliminary data.</text>
</comment>
<gene>
    <name evidence="1" type="ORF">ParKJ_37050</name>
</gene>
<accession>A0AAP5QIU7</accession>
<evidence type="ECO:0000313" key="1">
    <source>
        <dbReference type="EMBL" id="MDT8843049.1"/>
    </source>
</evidence>
<reference evidence="1" key="1">
    <citation type="submission" date="2022-08" db="EMBL/GenBank/DDBJ databases">
        <authorList>
            <person name="Kim S.-J."/>
        </authorList>
    </citation>
    <scope>NUCLEOTIDE SEQUENCE</scope>
    <source>
        <strain evidence="1">KJ</strain>
    </source>
</reference>
<dbReference type="EMBL" id="JANSLM010000021">
    <property type="protein sequence ID" value="MDT8843049.1"/>
    <property type="molecule type" value="Genomic_DNA"/>
</dbReference>
<protein>
    <submittedName>
        <fullName evidence="1">Uncharacterized protein</fullName>
    </submittedName>
</protein>
<dbReference type="AlphaFoldDB" id="A0AAP5QIU7"/>
<organism evidence="1 2">
    <name type="scientific">Paraburkholderia fungorum</name>
    <dbReference type="NCBI Taxonomy" id="134537"/>
    <lineage>
        <taxon>Bacteria</taxon>
        <taxon>Pseudomonadati</taxon>
        <taxon>Pseudomonadota</taxon>
        <taxon>Betaproteobacteria</taxon>
        <taxon>Burkholderiales</taxon>
        <taxon>Burkholderiaceae</taxon>
        <taxon>Paraburkholderia</taxon>
    </lineage>
</organism>
<evidence type="ECO:0000313" key="2">
    <source>
        <dbReference type="Proteomes" id="UP001246473"/>
    </source>
</evidence>
<dbReference type="Proteomes" id="UP001246473">
    <property type="component" value="Unassembled WGS sequence"/>
</dbReference>
<sequence length="49" mass="5474">MRAIEIVLKESELKDAPDYCPEAALWTYAVHHCGYVQSRHATGRTLATA</sequence>
<name>A0AAP5QIU7_9BURK</name>